<comment type="cofactor">
    <cofactor evidence="2">
        <name>Mg(2+)</name>
        <dbReference type="ChEBI" id="CHEBI:18420"/>
    </cofactor>
</comment>
<evidence type="ECO:0000256" key="16">
    <source>
        <dbReference type="ARBA" id="ARBA00061146"/>
    </source>
</evidence>
<keyword evidence="18" id="KW-1133">Transmembrane helix</keyword>
<dbReference type="InterPro" id="IPR022998">
    <property type="entry name" value="ThiamineP_synth_TenI"/>
</dbReference>
<evidence type="ECO:0000256" key="7">
    <source>
        <dbReference type="ARBA" id="ARBA00022723"/>
    </source>
</evidence>
<dbReference type="InterPro" id="IPR029056">
    <property type="entry name" value="Ribokinase-like"/>
</dbReference>
<evidence type="ECO:0000313" key="20">
    <source>
        <dbReference type="EMBL" id="KAF9071660.1"/>
    </source>
</evidence>
<comment type="function">
    <text evidence="3">Condenses 4-methyl-5-(beta-hydroxyethyl)thiazole monophosphate (THZ-P) and 2-methyl-4-amino-5-hydroxymethyl pyrimidine pyrophosphate (HMP-PP) to form thiamine monophosphate (TMP).</text>
</comment>
<comment type="pathway">
    <text evidence="5">Cofactor biosynthesis; thiamine diphosphate biosynthesis; thiamine phosphate from 4-amino-2-methyl-5-diphosphomethylpyrimidine and 4-methyl-5-(2-phosphoethyl)-thiazole: step 1/1.</text>
</comment>
<dbReference type="Proteomes" id="UP000772434">
    <property type="component" value="Unassembled WGS sequence"/>
</dbReference>
<evidence type="ECO:0000256" key="17">
    <source>
        <dbReference type="ARBA" id="ARBA00061283"/>
    </source>
</evidence>
<evidence type="ECO:0000256" key="1">
    <source>
        <dbReference type="ARBA" id="ARBA00001771"/>
    </source>
</evidence>
<keyword evidence="9" id="KW-0418">Kinase</keyword>
<feature type="transmembrane region" description="Helical" evidence="18">
    <location>
        <begin position="467"/>
        <end position="487"/>
    </location>
</feature>
<evidence type="ECO:0000256" key="18">
    <source>
        <dbReference type="SAM" id="Phobius"/>
    </source>
</evidence>
<dbReference type="Pfam" id="PF02581">
    <property type="entry name" value="TMP-TENI"/>
    <property type="match status" value="1"/>
</dbReference>
<evidence type="ECO:0000256" key="11">
    <source>
        <dbReference type="ARBA" id="ARBA00022842"/>
    </source>
</evidence>
<evidence type="ECO:0000256" key="10">
    <source>
        <dbReference type="ARBA" id="ARBA00022840"/>
    </source>
</evidence>
<dbReference type="HAMAP" id="MF_00228">
    <property type="entry name" value="Thz_kinase"/>
    <property type="match status" value="1"/>
</dbReference>
<evidence type="ECO:0000256" key="13">
    <source>
        <dbReference type="ARBA" id="ARBA00047334"/>
    </source>
</evidence>
<comment type="similarity">
    <text evidence="17">In the N-terminal section; belongs to the thiamine-phosphate synthase family.</text>
</comment>
<gene>
    <name evidence="20" type="ORF">BDP27DRAFT_1218733</name>
</gene>
<keyword evidence="21" id="KW-1185">Reference proteome</keyword>
<keyword evidence="8" id="KW-0547">Nucleotide-binding</keyword>
<evidence type="ECO:0000256" key="12">
    <source>
        <dbReference type="ARBA" id="ARBA00022977"/>
    </source>
</evidence>
<dbReference type="Gene3D" id="3.20.20.70">
    <property type="entry name" value="Aldolase class I"/>
    <property type="match status" value="1"/>
</dbReference>
<dbReference type="Gene3D" id="3.40.1190.20">
    <property type="match status" value="1"/>
</dbReference>
<comment type="catalytic activity">
    <reaction evidence="13">
        <text>4-methyl-5-(2-phosphooxyethyl)-thiazole + 4-amino-2-methyl-5-(diphosphooxymethyl)pyrimidine + H(+) = thiamine phosphate + diphosphate</text>
        <dbReference type="Rhea" id="RHEA:22328"/>
        <dbReference type="ChEBI" id="CHEBI:15378"/>
        <dbReference type="ChEBI" id="CHEBI:33019"/>
        <dbReference type="ChEBI" id="CHEBI:37575"/>
        <dbReference type="ChEBI" id="CHEBI:57841"/>
        <dbReference type="ChEBI" id="CHEBI:58296"/>
        <dbReference type="EC" id="2.5.1.3"/>
    </reaction>
</comment>
<accession>A0A9P5Q0H8</accession>
<evidence type="ECO:0000256" key="6">
    <source>
        <dbReference type="ARBA" id="ARBA00022679"/>
    </source>
</evidence>
<evidence type="ECO:0000256" key="4">
    <source>
        <dbReference type="ARBA" id="ARBA00004868"/>
    </source>
</evidence>
<proteinExistence type="inferred from homology"/>
<dbReference type="GO" id="GO:0004417">
    <property type="term" value="F:hydroxyethylthiazole kinase activity"/>
    <property type="evidence" value="ECO:0007669"/>
    <property type="project" value="UniProtKB-EC"/>
</dbReference>
<dbReference type="SUPFAM" id="SSF53613">
    <property type="entry name" value="Ribokinase-like"/>
    <property type="match status" value="1"/>
</dbReference>
<comment type="catalytic activity">
    <reaction evidence="1">
        <text>5-(2-hydroxyethyl)-4-methylthiazole + ATP = 4-methyl-5-(2-phosphooxyethyl)-thiazole + ADP + H(+)</text>
        <dbReference type="Rhea" id="RHEA:24212"/>
        <dbReference type="ChEBI" id="CHEBI:15378"/>
        <dbReference type="ChEBI" id="CHEBI:17957"/>
        <dbReference type="ChEBI" id="CHEBI:30616"/>
        <dbReference type="ChEBI" id="CHEBI:58296"/>
        <dbReference type="ChEBI" id="CHEBI:456216"/>
        <dbReference type="EC" id="2.7.1.50"/>
    </reaction>
</comment>
<dbReference type="NCBIfam" id="NF006830">
    <property type="entry name" value="PRK09355.1"/>
    <property type="match status" value="1"/>
</dbReference>
<comment type="catalytic activity">
    <reaction evidence="14">
        <text>2-(2-carboxy-4-methylthiazol-5-yl)ethyl phosphate + 4-amino-2-methyl-5-(diphosphooxymethyl)pyrimidine + 2 H(+) = thiamine phosphate + CO2 + diphosphate</text>
        <dbReference type="Rhea" id="RHEA:47848"/>
        <dbReference type="ChEBI" id="CHEBI:15378"/>
        <dbReference type="ChEBI" id="CHEBI:16526"/>
        <dbReference type="ChEBI" id="CHEBI:33019"/>
        <dbReference type="ChEBI" id="CHEBI:37575"/>
        <dbReference type="ChEBI" id="CHEBI:57841"/>
        <dbReference type="ChEBI" id="CHEBI:62890"/>
        <dbReference type="EC" id="2.5.1.3"/>
    </reaction>
</comment>
<keyword evidence="11" id="KW-0460">Magnesium</keyword>
<evidence type="ECO:0000256" key="2">
    <source>
        <dbReference type="ARBA" id="ARBA00001946"/>
    </source>
</evidence>
<keyword evidence="10" id="KW-0067">ATP-binding</keyword>
<keyword evidence="18" id="KW-0472">Membrane</keyword>
<dbReference type="SUPFAM" id="SSF51391">
    <property type="entry name" value="Thiamin phosphate synthase"/>
    <property type="match status" value="1"/>
</dbReference>
<evidence type="ECO:0000256" key="5">
    <source>
        <dbReference type="ARBA" id="ARBA00005165"/>
    </source>
</evidence>
<dbReference type="GO" id="GO:0005524">
    <property type="term" value="F:ATP binding"/>
    <property type="evidence" value="ECO:0007669"/>
    <property type="project" value="UniProtKB-KW"/>
</dbReference>
<evidence type="ECO:0000256" key="14">
    <source>
        <dbReference type="ARBA" id="ARBA00047851"/>
    </source>
</evidence>
<evidence type="ECO:0000259" key="19">
    <source>
        <dbReference type="Pfam" id="PF02581"/>
    </source>
</evidence>
<keyword evidence="18" id="KW-0812">Transmembrane</keyword>
<evidence type="ECO:0000256" key="9">
    <source>
        <dbReference type="ARBA" id="ARBA00022777"/>
    </source>
</evidence>
<dbReference type="CDD" id="cd01170">
    <property type="entry name" value="THZ_kinase"/>
    <property type="match status" value="1"/>
</dbReference>
<dbReference type="GO" id="GO:0000287">
    <property type="term" value="F:magnesium ion binding"/>
    <property type="evidence" value="ECO:0007669"/>
    <property type="project" value="InterPro"/>
</dbReference>
<dbReference type="CDD" id="cd00564">
    <property type="entry name" value="TMP_TenI"/>
    <property type="match status" value="1"/>
</dbReference>
<comment type="catalytic activity">
    <reaction evidence="15">
        <text>2-[(2R,5Z)-2-carboxy-4-methylthiazol-5(2H)-ylidene]ethyl phosphate + 4-amino-2-methyl-5-(diphosphooxymethyl)pyrimidine + 2 H(+) = thiamine phosphate + CO2 + diphosphate</text>
        <dbReference type="Rhea" id="RHEA:47844"/>
        <dbReference type="ChEBI" id="CHEBI:15378"/>
        <dbReference type="ChEBI" id="CHEBI:16526"/>
        <dbReference type="ChEBI" id="CHEBI:33019"/>
        <dbReference type="ChEBI" id="CHEBI:37575"/>
        <dbReference type="ChEBI" id="CHEBI:57841"/>
        <dbReference type="ChEBI" id="CHEBI:62899"/>
        <dbReference type="EC" id="2.5.1.3"/>
    </reaction>
</comment>
<comment type="similarity">
    <text evidence="16">In the C-terminal section; belongs to the Thz kinase family.</text>
</comment>
<evidence type="ECO:0000256" key="3">
    <source>
        <dbReference type="ARBA" id="ARBA00003814"/>
    </source>
</evidence>
<name>A0A9P5Q0H8_9AGAR</name>
<keyword evidence="6" id="KW-0808">Transferase</keyword>
<dbReference type="InterPro" id="IPR034291">
    <property type="entry name" value="TMP_synthase"/>
</dbReference>
<dbReference type="OrthoDB" id="4994at2759"/>
<evidence type="ECO:0000256" key="15">
    <source>
        <dbReference type="ARBA" id="ARBA00047883"/>
    </source>
</evidence>
<reference evidence="20" key="1">
    <citation type="submission" date="2020-11" db="EMBL/GenBank/DDBJ databases">
        <authorList>
            <consortium name="DOE Joint Genome Institute"/>
            <person name="Ahrendt S."/>
            <person name="Riley R."/>
            <person name="Andreopoulos W."/>
            <person name="Labutti K."/>
            <person name="Pangilinan J."/>
            <person name="Ruiz-Duenas F.J."/>
            <person name="Barrasa J.M."/>
            <person name="Sanchez-Garcia M."/>
            <person name="Camarero S."/>
            <person name="Miyauchi S."/>
            <person name="Serrano A."/>
            <person name="Linde D."/>
            <person name="Babiker R."/>
            <person name="Drula E."/>
            <person name="Ayuso-Fernandez I."/>
            <person name="Pacheco R."/>
            <person name="Padilla G."/>
            <person name="Ferreira P."/>
            <person name="Barriuso J."/>
            <person name="Kellner H."/>
            <person name="Castanera R."/>
            <person name="Alfaro M."/>
            <person name="Ramirez L."/>
            <person name="Pisabarro A.G."/>
            <person name="Kuo A."/>
            <person name="Tritt A."/>
            <person name="Lipzen A."/>
            <person name="He G."/>
            <person name="Yan M."/>
            <person name="Ng V."/>
            <person name="Cullen D."/>
            <person name="Martin F."/>
            <person name="Rosso M.-N."/>
            <person name="Henrissat B."/>
            <person name="Hibbett D."/>
            <person name="Martinez A.T."/>
            <person name="Grigoriev I.V."/>
        </authorList>
    </citation>
    <scope>NUCLEOTIDE SEQUENCE</scope>
    <source>
        <strain evidence="20">AH 40177</strain>
    </source>
</reference>
<dbReference type="Pfam" id="PF02110">
    <property type="entry name" value="HK"/>
    <property type="match status" value="1"/>
</dbReference>
<dbReference type="PANTHER" id="PTHR20857">
    <property type="entry name" value="THIAMINE-PHOSPHATE PYROPHOSPHORYLASE"/>
    <property type="match status" value="1"/>
</dbReference>
<dbReference type="InterPro" id="IPR013785">
    <property type="entry name" value="Aldolase_TIM"/>
</dbReference>
<keyword evidence="7" id="KW-0479">Metal-binding</keyword>
<dbReference type="GO" id="GO:0004789">
    <property type="term" value="F:thiamine-phosphate diphosphorylase activity"/>
    <property type="evidence" value="ECO:0007669"/>
    <property type="project" value="UniProtKB-EC"/>
</dbReference>
<comment type="caution">
    <text evidence="20">The sequence shown here is derived from an EMBL/GenBank/DDBJ whole genome shotgun (WGS) entry which is preliminary data.</text>
</comment>
<dbReference type="InterPro" id="IPR000417">
    <property type="entry name" value="Hyethyz_kinase"/>
</dbReference>
<evidence type="ECO:0000313" key="21">
    <source>
        <dbReference type="Proteomes" id="UP000772434"/>
    </source>
</evidence>
<feature type="transmembrane region" description="Helical" evidence="18">
    <location>
        <begin position="437"/>
        <end position="455"/>
    </location>
</feature>
<dbReference type="GO" id="GO:0009228">
    <property type="term" value="P:thiamine biosynthetic process"/>
    <property type="evidence" value="ECO:0007669"/>
    <property type="project" value="UniProtKB-KW"/>
</dbReference>
<dbReference type="PANTHER" id="PTHR20857:SF23">
    <property type="entry name" value="THIAMINE BIOSYNTHETIC BIFUNCTIONAL ENZYME"/>
    <property type="match status" value="1"/>
</dbReference>
<dbReference type="NCBIfam" id="TIGR00693">
    <property type="entry name" value="thiE"/>
    <property type="match status" value="1"/>
</dbReference>
<dbReference type="FunFam" id="3.20.20.70:FF:000104">
    <property type="entry name" value="Thiamine biosynthetic bifunctional enzyme"/>
    <property type="match status" value="1"/>
</dbReference>
<dbReference type="AlphaFoldDB" id="A0A9P5Q0H8"/>
<keyword evidence="12" id="KW-0784">Thiamine biosynthesis</keyword>
<evidence type="ECO:0000256" key="8">
    <source>
        <dbReference type="ARBA" id="ARBA00022741"/>
    </source>
</evidence>
<dbReference type="InterPro" id="IPR036206">
    <property type="entry name" value="ThiamineP_synth_sf"/>
</dbReference>
<dbReference type="PRINTS" id="PR01099">
    <property type="entry name" value="HYETHTZKNASE"/>
</dbReference>
<organism evidence="20 21">
    <name type="scientific">Rhodocollybia butyracea</name>
    <dbReference type="NCBI Taxonomy" id="206335"/>
    <lineage>
        <taxon>Eukaryota</taxon>
        <taxon>Fungi</taxon>
        <taxon>Dikarya</taxon>
        <taxon>Basidiomycota</taxon>
        <taxon>Agaricomycotina</taxon>
        <taxon>Agaricomycetes</taxon>
        <taxon>Agaricomycetidae</taxon>
        <taxon>Agaricales</taxon>
        <taxon>Marasmiineae</taxon>
        <taxon>Omphalotaceae</taxon>
        <taxon>Rhodocollybia</taxon>
    </lineage>
</organism>
<dbReference type="EMBL" id="JADNRY010000030">
    <property type="protein sequence ID" value="KAF9071660.1"/>
    <property type="molecule type" value="Genomic_DNA"/>
</dbReference>
<feature type="domain" description="Thiamine phosphate synthase/TenI" evidence="19">
    <location>
        <begin position="6"/>
        <end position="198"/>
    </location>
</feature>
<protein>
    <submittedName>
        <fullName evidence="20">Thiamine biosynthetic bifunctional enzyme Thi4</fullName>
    </submittedName>
</protein>
<comment type="pathway">
    <text evidence="4">Cofactor biosynthesis; thiamine diphosphate biosynthesis; 4-methyl-5-(2-phosphoethyl)-thiazole from 5-(2-hydroxyethyl)-4-methylthiazole: step 1/1.</text>
</comment>
<dbReference type="HAMAP" id="MF_00097">
    <property type="entry name" value="TMP_synthase"/>
    <property type="match status" value="1"/>
</dbReference>
<dbReference type="GO" id="GO:0005737">
    <property type="term" value="C:cytoplasm"/>
    <property type="evidence" value="ECO:0007669"/>
    <property type="project" value="TreeGrafter"/>
</dbReference>
<sequence length="522" mass="55071">MIDYSLYLVTGRELLPPGKEYFESLEQSLQGGVSVVQIREKKTDTTKFLDIALKSKAICDRYGIPLIINDRVDIALAVEAAGVHVGQSDMPIAMARKLLPENAIIGVSCNNVQEIEQAKQDGADYVGIGAVWSTATKDLDKPVIGVRGVGKMLERLDGTSIKAVAIGGIKSRNLLRTLHGSVSPTNHSLDGVAVVSEIVASTHPRETAAKLRELIYAFRRGSSILKGLSVHSEYSVETVIDGVVDIFEAIRKHNPLVHQITNNVVVAQSANATIALGASPIMATTAQEMEDLGRVSGSLLVNIGTLVPTSYDGMMEAGTFANAQKKPIVFDPVGIGASEFRKNAVSQLLNTWQASVIKGNAAELATLAGSNEVQAKGVDSTGSGFKDPVSFVRNLSCRERCVVVLSGETDYISDGSSVAVLNNGHALLGRITGSGCIAGSCIASYCAAAAILAGSMEDKGKLVVGDIFLAAIGMILALTISAEVAAMREDVKGPGTFFPALIDELSSLSSPTIRERARVHIL</sequence>